<keyword evidence="2" id="KW-0963">Cytoplasm</keyword>
<dbReference type="GeneID" id="98403865"/>
<dbReference type="RefSeq" id="WP_150984238.1">
    <property type="nucleotide sequence ID" value="NZ_CP062804.1"/>
</dbReference>
<comment type="subcellular location">
    <subcellularLocation>
        <location evidence="2">Cytoplasm</location>
    </subcellularLocation>
</comment>
<dbReference type="Pfam" id="PF00582">
    <property type="entry name" value="Usp"/>
    <property type="match status" value="1"/>
</dbReference>
<feature type="domain" description="UspA" evidence="3">
    <location>
        <begin position="1"/>
        <end position="145"/>
    </location>
</feature>
<name>A0A643FZR2_9BURK</name>
<protein>
    <recommendedName>
        <fullName evidence="2">Universal stress protein</fullName>
    </recommendedName>
</protein>
<dbReference type="AlphaFoldDB" id="A0A643FZR2"/>
<evidence type="ECO:0000313" key="5">
    <source>
        <dbReference type="Proteomes" id="UP000397656"/>
    </source>
</evidence>
<dbReference type="PRINTS" id="PR01438">
    <property type="entry name" value="UNVRSLSTRESS"/>
</dbReference>
<dbReference type="InterPro" id="IPR006015">
    <property type="entry name" value="Universal_stress_UspA"/>
</dbReference>
<dbReference type="InterPro" id="IPR006016">
    <property type="entry name" value="UspA"/>
</dbReference>
<dbReference type="PANTHER" id="PTHR46268">
    <property type="entry name" value="STRESS RESPONSE PROTEIN NHAX"/>
    <property type="match status" value="1"/>
</dbReference>
<comment type="similarity">
    <text evidence="1 2">Belongs to the universal stress protein A family.</text>
</comment>
<reference evidence="4 5" key="1">
    <citation type="submission" date="2020-10" db="EMBL/GenBank/DDBJ databases">
        <title>Complete genome sequence of Cupriavidus basilensis CCUG 49340T.</title>
        <authorList>
            <person name="Salva-Serra F."/>
            <person name="Donoso R.A."/>
            <person name="Cho K.H."/>
            <person name="Yoo J.A."/>
            <person name="Lee K."/>
            <person name="Yoon S.-H."/>
            <person name="Perez-Pantoja D."/>
            <person name="Moore E.R.B."/>
        </authorList>
    </citation>
    <scope>NUCLEOTIDE SEQUENCE [LARGE SCALE GENOMIC DNA]</scope>
    <source>
        <strain evidence="5">CCUG 49340</strain>
    </source>
</reference>
<evidence type="ECO:0000313" key="4">
    <source>
        <dbReference type="EMBL" id="QOT80381.1"/>
    </source>
</evidence>
<sequence length="145" mass="16173">MFQHLLLPVDGSPLSEAALRKALVFAREARARVTVIRVIPDFHVYTYQVELLADTRKRFVQEATRSSADYLKTLAAEAEAADVTCETLCVIHDHPYEAIIQAAQERECDLIVMASHGRRGLQGVLIGSETNKVLTHSSIPVLVYR</sequence>
<dbReference type="GO" id="GO:0005737">
    <property type="term" value="C:cytoplasm"/>
    <property type="evidence" value="ECO:0007669"/>
    <property type="project" value="UniProtKB-SubCell"/>
</dbReference>
<accession>A0A643FZR2</accession>
<proteinExistence type="inferred from homology"/>
<dbReference type="PANTHER" id="PTHR46268:SF15">
    <property type="entry name" value="UNIVERSAL STRESS PROTEIN HP_0031"/>
    <property type="match status" value="1"/>
</dbReference>
<dbReference type="PIRSF" id="PIRSF006276">
    <property type="entry name" value="UspA"/>
    <property type="match status" value="1"/>
</dbReference>
<organism evidence="4 5">
    <name type="scientific">Cupriavidus basilensis</name>
    <dbReference type="NCBI Taxonomy" id="68895"/>
    <lineage>
        <taxon>Bacteria</taxon>
        <taxon>Pseudomonadati</taxon>
        <taxon>Pseudomonadota</taxon>
        <taxon>Betaproteobacteria</taxon>
        <taxon>Burkholderiales</taxon>
        <taxon>Burkholderiaceae</taxon>
        <taxon>Cupriavidus</taxon>
    </lineage>
</organism>
<dbReference type="SUPFAM" id="SSF52402">
    <property type="entry name" value="Adenine nucleotide alpha hydrolases-like"/>
    <property type="match status" value="1"/>
</dbReference>
<dbReference type="Proteomes" id="UP000397656">
    <property type="component" value="Chromosome 2"/>
</dbReference>
<dbReference type="EMBL" id="CP062804">
    <property type="protein sequence ID" value="QOT80381.1"/>
    <property type="molecule type" value="Genomic_DNA"/>
</dbReference>
<dbReference type="Gene3D" id="3.40.50.620">
    <property type="entry name" value="HUPs"/>
    <property type="match status" value="1"/>
</dbReference>
<evidence type="ECO:0000259" key="3">
    <source>
        <dbReference type="Pfam" id="PF00582"/>
    </source>
</evidence>
<evidence type="ECO:0000256" key="1">
    <source>
        <dbReference type="ARBA" id="ARBA00008791"/>
    </source>
</evidence>
<gene>
    <name evidence="4" type="ORF">F7R26_023310</name>
</gene>
<dbReference type="InterPro" id="IPR014729">
    <property type="entry name" value="Rossmann-like_a/b/a_fold"/>
</dbReference>
<evidence type="ECO:0000256" key="2">
    <source>
        <dbReference type="PIRNR" id="PIRNR006276"/>
    </source>
</evidence>
<dbReference type="CDD" id="cd00293">
    <property type="entry name" value="USP-like"/>
    <property type="match status" value="1"/>
</dbReference>